<reference evidence="1" key="1">
    <citation type="journal article" date="2015" name="Nature">
        <title>Complex archaea that bridge the gap between prokaryotes and eukaryotes.</title>
        <authorList>
            <person name="Spang A."/>
            <person name="Saw J.H."/>
            <person name="Jorgensen S.L."/>
            <person name="Zaremba-Niedzwiedzka K."/>
            <person name="Martijn J."/>
            <person name="Lind A.E."/>
            <person name="van Eijk R."/>
            <person name="Schleper C."/>
            <person name="Guy L."/>
            <person name="Ettema T.J."/>
        </authorList>
    </citation>
    <scope>NUCLEOTIDE SEQUENCE</scope>
</reference>
<proteinExistence type="predicted"/>
<comment type="caution">
    <text evidence="1">The sequence shown here is derived from an EMBL/GenBank/DDBJ whole genome shotgun (WGS) entry which is preliminary data.</text>
</comment>
<organism evidence="1">
    <name type="scientific">marine sediment metagenome</name>
    <dbReference type="NCBI Taxonomy" id="412755"/>
    <lineage>
        <taxon>unclassified sequences</taxon>
        <taxon>metagenomes</taxon>
        <taxon>ecological metagenomes</taxon>
    </lineage>
</organism>
<protein>
    <submittedName>
        <fullName evidence="1">Uncharacterized protein</fullName>
    </submittedName>
</protein>
<dbReference type="EMBL" id="LAZR01000720">
    <property type="protein sequence ID" value="KKN59611.1"/>
    <property type="molecule type" value="Genomic_DNA"/>
</dbReference>
<gene>
    <name evidence="1" type="ORF">LCGC14_0540080</name>
</gene>
<sequence>MLIRRCLKCGSLILKKKGIDSYCLPKCKKEFEDKFIKKGKRTYGYIYKITDLNDKKRILKSTKKNNWITILWNSMNKNRIDNLKIKILDSAKDEEELNEKEKYWKEFYQI</sequence>
<dbReference type="AlphaFoldDB" id="A0A0F9UEE3"/>
<evidence type="ECO:0000313" key="1">
    <source>
        <dbReference type="EMBL" id="KKN59611.1"/>
    </source>
</evidence>
<accession>A0A0F9UEE3</accession>
<name>A0A0F9UEE3_9ZZZZ</name>